<dbReference type="SUPFAM" id="SSF53474">
    <property type="entry name" value="alpha/beta-Hydrolases"/>
    <property type="match status" value="1"/>
</dbReference>
<dbReference type="EC" id="3.1.1.117" evidence="7"/>
<evidence type="ECO:0000256" key="8">
    <source>
        <dbReference type="SAM" id="SignalP"/>
    </source>
</evidence>
<dbReference type="GO" id="GO:0052689">
    <property type="term" value="F:carboxylic ester hydrolase activity"/>
    <property type="evidence" value="ECO:0007669"/>
    <property type="project" value="UniProtKB-KW"/>
</dbReference>
<accession>A0AAV9HUV3</accession>
<evidence type="ECO:0000256" key="6">
    <source>
        <dbReference type="ARBA" id="ARBA00024511"/>
    </source>
</evidence>
<feature type="domain" description="4-O-methyl-glucuronoyl methylesterase-like" evidence="9">
    <location>
        <begin position="98"/>
        <end position="324"/>
    </location>
</feature>
<dbReference type="GO" id="GO:0046274">
    <property type="term" value="P:lignin catabolic process"/>
    <property type="evidence" value="ECO:0007669"/>
    <property type="project" value="UniProtKB-KW"/>
</dbReference>
<evidence type="ECO:0000256" key="5">
    <source>
        <dbReference type="ARBA" id="ARBA00023185"/>
    </source>
</evidence>
<proteinExistence type="inferred from homology"/>
<evidence type="ECO:0000256" key="2">
    <source>
        <dbReference type="ARBA" id="ARBA00022487"/>
    </source>
</evidence>
<evidence type="ECO:0000313" key="11">
    <source>
        <dbReference type="Proteomes" id="UP001321749"/>
    </source>
</evidence>
<keyword evidence="2" id="KW-0719">Serine esterase</keyword>
<keyword evidence="11" id="KW-1185">Reference proteome</keyword>
<feature type="signal peptide" evidence="8">
    <location>
        <begin position="1"/>
        <end position="20"/>
    </location>
</feature>
<protein>
    <recommendedName>
        <fullName evidence="7">(4-O-methyl)-D-glucuronate--lignin esterase</fullName>
        <ecNumber evidence="7">3.1.1.117</ecNumber>
    </recommendedName>
</protein>
<comment type="caution">
    <text evidence="10">The sequence shown here is derived from an EMBL/GenBank/DDBJ whole genome shotgun (WGS) entry which is preliminary data.</text>
</comment>
<keyword evidence="3 8" id="KW-0732">Signal</keyword>
<dbReference type="AlphaFoldDB" id="A0AAV9HUV3"/>
<evidence type="ECO:0000256" key="7">
    <source>
        <dbReference type="ARBA" id="ARBA00026105"/>
    </source>
</evidence>
<keyword evidence="4" id="KW-0378">Hydrolase</keyword>
<organism evidence="10 11">
    <name type="scientific">Cladorrhinum samala</name>
    <dbReference type="NCBI Taxonomy" id="585594"/>
    <lineage>
        <taxon>Eukaryota</taxon>
        <taxon>Fungi</taxon>
        <taxon>Dikarya</taxon>
        <taxon>Ascomycota</taxon>
        <taxon>Pezizomycotina</taxon>
        <taxon>Sordariomycetes</taxon>
        <taxon>Sordariomycetidae</taxon>
        <taxon>Sordariales</taxon>
        <taxon>Podosporaceae</taxon>
        <taxon>Cladorrhinum</taxon>
    </lineage>
</organism>
<evidence type="ECO:0000256" key="1">
    <source>
        <dbReference type="ARBA" id="ARBA00010092"/>
    </source>
</evidence>
<evidence type="ECO:0000256" key="4">
    <source>
        <dbReference type="ARBA" id="ARBA00022801"/>
    </source>
</evidence>
<dbReference type="Pfam" id="PF22244">
    <property type="entry name" value="GCE_fung"/>
    <property type="match status" value="1"/>
</dbReference>
<feature type="chain" id="PRO_5043339554" description="(4-O-methyl)-D-glucuronate--lignin esterase" evidence="8">
    <location>
        <begin position="21"/>
        <end position="392"/>
    </location>
</feature>
<comment type="similarity">
    <text evidence="1">Belongs to the carbohydrate esterase 15 (CE15) family.</text>
</comment>
<sequence length="392" mass="41589">MMHHSLLIPILALAAGTSLAQTCGTVPNSYAYANGSPIKLPDPFTFLNGTKVVTKADWACRQDEISSIFQRYELGPLPAVESVSATFASNKLSITVTAAGGKTLSFSATVKLPSGSGPFPALIALGGVSIPVPSNVAVITYNNEEIAATDPRGKGKFFDLYGKSQTTGGLLAWAWGVSRIVDALEKLGPATTKINPARLAVTGCSRNGKGALMAGAFDKRIRLTLPQEAGSGGMGCWRIVGEMKKNGTKVEDAAQIVNGDQWFATSFTQYVNDLGKLPYDHHMLAGLVAPRPLLVIENSGIDYLGPISTYGCSTAGRLIYSALGEKEAMGLTQVAHGSSHCQLPSSQNADVAAFFDKYLLDKAGVNTDIFKTDKTYNFQLSRWVDWTAPTLG</sequence>
<dbReference type="Gene3D" id="3.40.50.1820">
    <property type="entry name" value="alpha/beta hydrolase"/>
    <property type="match status" value="1"/>
</dbReference>
<reference evidence="10" key="1">
    <citation type="journal article" date="2023" name="Mol. Phylogenet. Evol.">
        <title>Genome-scale phylogeny and comparative genomics of the fungal order Sordariales.</title>
        <authorList>
            <person name="Hensen N."/>
            <person name="Bonometti L."/>
            <person name="Westerberg I."/>
            <person name="Brannstrom I.O."/>
            <person name="Guillou S."/>
            <person name="Cros-Aarteil S."/>
            <person name="Calhoun S."/>
            <person name="Haridas S."/>
            <person name="Kuo A."/>
            <person name="Mondo S."/>
            <person name="Pangilinan J."/>
            <person name="Riley R."/>
            <person name="LaButti K."/>
            <person name="Andreopoulos B."/>
            <person name="Lipzen A."/>
            <person name="Chen C."/>
            <person name="Yan M."/>
            <person name="Daum C."/>
            <person name="Ng V."/>
            <person name="Clum A."/>
            <person name="Steindorff A."/>
            <person name="Ohm R.A."/>
            <person name="Martin F."/>
            <person name="Silar P."/>
            <person name="Natvig D.O."/>
            <person name="Lalanne C."/>
            <person name="Gautier V."/>
            <person name="Ament-Velasquez S.L."/>
            <person name="Kruys A."/>
            <person name="Hutchinson M.I."/>
            <person name="Powell A.J."/>
            <person name="Barry K."/>
            <person name="Miller A.N."/>
            <person name="Grigoriev I.V."/>
            <person name="Debuchy R."/>
            <person name="Gladieux P."/>
            <person name="Hiltunen Thoren M."/>
            <person name="Johannesson H."/>
        </authorList>
    </citation>
    <scope>NUCLEOTIDE SEQUENCE</scope>
    <source>
        <strain evidence="10">PSN324</strain>
    </source>
</reference>
<name>A0AAV9HUV3_9PEZI</name>
<comment type="catalytic activity">
    <reaction evidence="6">
        <text>a 4-O-methyl-alpha-D-glucuronosyl ester derivative + H2O = 4-O-methyl-alpha-D-glucuronate derivative + an alcohol + H(+)</text>
        <dbReference type="Rhea" id="RHEA:67452"/>
        <dbReference type="ChEBI" id="CHEBI:15377"/>
        <dbReference type="ChEBI" id="CHEBI:15378"/>
        <dbReference type="ChEBI" id="CHEBI:30879"/>
        <dbReference type="ChEBI" id="CHEBI:171667"/>
        <dbReference type="ChEBI" id="CHEBI:171668"/>
        <dbReference type="EC" id="3.1.1.117"/>
    </reaction>
    <physiologicalReaction direction="left-to-right" evidence="6">
        <dbReference type="Rhea" id="RHEA:67453"/>
    </physiologicalReaction>
</comment>
<dbReference type="InterPro" id="IPR054579">
    <property type="entry name" value="GCE-like_dom"/>
</dbReference>
<dbReference type="InterPro" id="IPR029058">
    <property type="entry name" value="AB_hydrolase_fold"/>
</dbReference>
<evidence type="ECO:0000259" key="9">
    <source>
        <dbReference type="Pfam" id="PF22244"/>
    </source>
</evidence>
<dbReference type="EMBL" id="MU864966">
    <property type="protein sequence ID" value="KAK4462861.1"/>
    <property type="molecule type" value="Genomic_DNA"/>
</dbReference>
<gene>
    <name evidence="10" type="ORF">QBC42DRAFT_174958</name>
</gene>
<keyword evidence="5" id="KW-0439">Lignin degradation</keyword>
<reference evidence="10" key="2">
    <citation type="submission" date="2023-06" db="EMBL/GenBank/DDBJ databases">
        <authorList>
            <consortium name="Lawrence Berkeley National Laboratory"/>
            <person name="Mondo S.J."/>
            <person name="Hensen N."/>
            <person name="Bonometti L."/>
            <person name="Westerberg I."/>
            <person name="Brannstrom I.O."/>
            <person name="Guillou S."/>
            <person name="Cros-Aarteil S."/>
            <person name="Calhoun S."/>
            <person name="Haridas S."/>
            <person name="Kuo A."/>
            <person name="Pangilinan J."/>
            <person name="Riley R."/>
            <person name="Labutti K."/>
            <person name="Andreopoulos B."/>
            <person name="Lipzen A."/>
            <person name="Chen C."/>
            <person name="Yanf M."/>
            <person name="Daum C."/>
            <person name="Ng V."/>
            <person name="Clum A."/>
            <person name="Steindorff A."/>
            <person name="Ohm R."/>
            <person name="Martin F."/>
            <person name="Silar P."/>
            <person name="Natvig D."/>
            <person name="Lalanne C."/>
            <person name="Gautier V."/>
            <person name="Ament-Velasquez S.L."/>
            <person name="Kruys A."/>
            <person name="Hutchinson M.I."/>
            <person name="Powell A.J."/>
            <person name="Barry K."/>
            <person name="Miller A.N."/>
            <person name="Grigoriev I.V."/>
            <person name="Debuchy R."/>
            <person name="Gladieux P."/>
            <person name="Thoren M.H."/>
            <person name="Johannesson H."/>
        </authorList>
    </citation>
    <scope>NUCLEOTIDE SEQUENCE</scope>
    <source>
        <strain evidence="10">PSN324</strain>
    </source>
</reference>
<evidence type="ECO:0000313" key="10">
    <source>
        <dbReference type="EMBL" id="KAK4462861.1"/>
    </source>
</evidence>
<evidence type="ECO:0000256" key="3">
    <source>
        <dbReference type="ARBA" id="ARBA00022729"/>
    </source>
</evidence>
<dbReference type="Proteomes" id="UP001321749">
    <property type="component" value="Unassembled WGS sequence"/>
</dbReference>